<name>A0A1L3I1E5_9RHOB</name>
<dbReference type="SUPFAM" id="SSF55331">
    <property type="entry name" value="Tautomerase/MIF"/>
    <property type="match status" value="1"/>
</dbReference>
<dbReference type="Proteomes" id="UP000183859">
    <property type="component" value="Chromosome"/>
</dbReference>
<dbReference type="InterPro" id="IPR014347">
    <property type="entry name" value="Tautomerase/MIF_sf"/>
</dbReference>
<keyword evidence="2" id="KW-1185">Reference proteome</keyword>
<evidence type="ECO:0000313" key="1">
    <source>
        <dbReference type="EMBL" id="APG45949.1"/>
    </source>
</evidence>
<reference evidence="2" key="1">
    <citation type="submission" date="2016-07" db="EMBL/GenBank/DDBJ databases">
        <title>Phaeobacter portensis sp. nov., a tropodithietic acid producing bacterium isolated from a German harbor.</title>
        <authorList>
            <person name="Freese H.M."/>
            <person name="Bunk B."/>
            <person name="Breider S."/>
            <person name="Brinkhoff T."/>
        </authorList>
    </citation>
    <scope>NUCLEOTIDE SEQUENCE [LARGE SCALE GENOMIC DNA]</scope>
    <source>
        <strain evidence="2">P97</strain>
    </source>
</reference>
<dbReference type="Gene3D" id="3.30.429.10">
    <property type="entry name" value="Macrophage Migration Inhibitory Factor"/>
    <property type="match status" value="1"/>
</dbReference>
<protein>
    <recommendedName>
        <fullName evidence="3">5-carboxymethyl-2-hydroxymuconate isomerase</fullName>
    </recommendedName>
</protein>
<dbReference type="AlphaFoldDB" id="A0A1L3I1E5"/>
<dbReference type="EMBL" id="CP016364">
    <property type="protein sequence ID" value="APG45949.1"/>
    <property type="molecule type" value="Genomic_DNA"/>
</dbReference>
<dbReference type="KEGG" id="php:PhaeoP97_00504"/>
<sequence length="108" mass="11859">MPHAEIKYSNDLELDIPAILAEIEQVILSHDDGAGDCKGRGYPTDVYHHTHVAVKVSALVKPHRDAAFSNMLLQSLKAAITARIPVACAFSIELDYFGPFYTTGQHQP</sequence>
<accession>A0A1L3I1E5</accession>
<proteinExistence type="predicted"/>
<organism evidence="1 2">
    <name type="scientific">Phaeobacter porticola</name>
    <dbReference type="NCBI Taxonomy" id="1844006"/>
    <lineage>
        <taxon>Bacteria</taxon>
        <taxon>Pseudomonadati</taxon>
        <taxon>Pseudomonadota</taxon>
        <taxon>Alphaproteobacteria</taxon>
        <taxon>Rhodobacterales</taxon>
        <taxon>Roseobacteraceae</taxon>
        <taxon>Phaeobacter</taxon>
    </lineage>
</organism>
<evidence type="ECO:0000313" key="2">
    <source>
        <dbReference type="Proteomes" id="UP000183859"/>
    </source>
</evidence>
<dbReference type="OrthoDB" id="7665722at2"/>
<dbReference type="RefSeq" id="WP_072503733.1">
    <property type="nucleotide sequence ID" value="NZ_CP016364.1"/>
</dbReference>
<dbReference type="STRING" id="1844006.PhaeoP97_00504"/>
<gene>
    <name evidence="1" type="ORF">PhaeoP97_00504</name>
</gene>
<evidence type="ECO:0008006" key="3">
    <source>
        <dbReference type="Google" id="ProtNLM"/>
    </source>
</evidence>